<keyword evidence="1" id="KW-0472">Membrane</keyword>
<organism evidence="2 3">
    <name type="scientific">Planotetraspora kaengkrachanensis</name>
    <dbReference type="NCBI Taxonomy" id="575193"/>
    <lineage>
        <taxon>Bacteria</taxon>
        <taxon>Bacillati</taxon>
        <taxon>Actinomycetota</taxon>
        <taxon>Actinomycetes</taxon>
        <taxon>Streptosporangiales</taxon>
        <taxon>Streptosporangiaceae</taxon>
        <taxon>Planotetraspora</taxon>
    </lineage>
</organism>
<name>A0A8J3M323_9ACTN</name>
<accession>A0A8J3M323</accession>
<dbReference type="AlphaFoldDB" id="A0A8J3M323"/>
<keyword evidence="3" id="KW-1185">Reference proteome</keyword>
<dbReference type="RefSeq" id="WP_203881926.1">
    <property type="nucleotide sequence ID" value="NZ_BAABHH010000006.1"/>
</dbReference>
<gene>
    <name evidence="2" type="ORF">Pka01_15860</name>
</gene>
<protein>
    <submittedName>
        <fullName evidence="2">Uncharacterized protein</fullName>
    </submittedName>
</protein>
<dbReference type="EMBL" id="BONV01000004">
    <property type="protein sequence ID" value="GIG78459.1"/>
    <property type="molecule type" value="Genomic_DNA"/>
</dbReference>
<evidence type="ECO:0000313" key="3">
    <source>
        <dbReference type="Proteomes" id="UP000630097"/>
    </source>
</evidence>
<feature type="transmembrane region" description="Helical" evidence="1">
    <location>
        <begin position="190"/>
        <end position="208"/>
    </location>
</feature>
<keyword evidence="1" id="KW-0812">Transmembrane</keyword>
<feature type="transmembrane region" description="Helical" evidence="1">
    <location>
        <begin position="149"/>
        <end position="170"/>
    </location>
</feature>
<keyword evidence="1" id="KW-1133">Transmembrane helix</keyword>
<reference evidence="2 3" key="1">
    <citation type="submission" date="2021-01" db="EMBL/GenBank/DDBJ databases">
        <title>Whole genome shotgun sequence of Planotetraspora kaengkrachanensis NBRC 104272.</title>
        <authorList>
            <person name="Komaki H."/>
            <person name="Tamura T."/>
        </authorList>
    </citation>
    <scope>NUCLEOTIDE SEQUENCE [LARGE SCALE GENOMIC DNA]</scope>
    <source>
        <strain evidence="2 3">NBRC 104272</strain>
    </source>
</reference>
<proteinExistence type="predicted"/>
<comment type="caution">
    <text evidence="2">The sequence shown here is derived from an EMBL/GenBank/DDBJ whole genome shotgun (WGS) entry which is preliminary data.</text>
</comment>
<dbReference type="Proteomes" id="UP000630097">
    <property type="component" value="Unassembled WGS sequence"/>
</dbReference>
<evidence type="ECO:0000256" key="1">
    <source>
        <dbReference type="SAM" id="Phobius"/>
    </source>
</evidence>
<evidence type="ECO:0000313" key="2">
    <source>
        <dbReference type="EMBL" id="GIG78459.1"/>
    </source>
</evidence>
<sequence length="334" mass="36658">MTGDLRPLGPANPGDRRLPATVLSWDEDRLVAADEASGRSVRLPPGAPRTLACYSFTRERGENEKKKKDQDLMVFGLAVLDADRLVLLDLPGRWGTDAVSAFAPAHGLEFQALGLTPARARTFLSCRAPGWGVLRGLPEPAPASRGRRFAWWTAALSGLVAMVCTLYFLPPHMWRFFRLAVTNFADVLELKWLALAASPLGVLIAPLFRRLDRVLLRRRVSRGRGLAAADRPSAARLGVRGTKLAISGMGPGPRSKGVKKHPLDGLRMLIYRCEGLNGLFVLDGTGRPVYHFPGRWHPEDVNRFAARHGVTCEIRELPRSEYAALATAAQDAYP</sequence>